<evidence type="ECO:0008006" key="6">
    <source>
        <dbReference type="Google" id="ProtNLM"/>
    </source>
</evidence>
<dbReference type="Pfam" id="PF00169">
    <property type="entry name" value="PH"/>
    <property type="match status" value="1"/>
</dbReference>
<organism evidence="4 5">
    <name type="scientific">Oedothorax gibbosus</name>
    <dbReference type="NCBI Taxonomy" id="931172"/>
    <lineage>
        <taxon>Eukaryota</taxon>
        <taxon>Metazoa</taxon>
        <taxon>Ecdysozoa</taxon>
        <taxon>Arthropoda</taxon>
        <taxon>Chelicerata</taxon>
        <taxon>Arachnida</taxon>
        <taxon>Araneae</taxon>
        <taxon>Araneomorphae</taxon>
        <taxon>Entelegynae</taxon>
        <taxon>Araneoidea</taxon>
        <taxon>Linyphiidae</taxon>
        <taxon>Erigoninae</taxon>
        <taxon>Oedothorax</taxon>
    </lineage>
</organism>
<dbReference type="InterPro" id="IPR050996">
    <property type="entry name" value="Docking_Protein_DOK"/>
</dbReference>
<dbReference type="Pfam" id="PF02174">
    <property type="entry name" value="IRS"/>
    <property type="match status" value="1"/>
</dbReference>
<dbReference type="InterPro" id="IPR001849">
    <property type="entry name" value="PH_domain"/>
</dbReference>
<dbReference type="PROSITE" id="PS50003">
    <property type="entry name" value="PH_DOMAIN"/>
    <property type="match status" value="1"/>
</dbReference>
<dbReference type="SUPFAM" id="SSF50729">
    <property type="entry name" value="PH domain-like"/>
    <property type="match status" value="2"/>
</dbReference>
<sequence>MELEVALKVGFLYVPPQHFLRKVKLKKTWTKKYCALYSASNHGIQRIELFETEEAFTKLSPSKIVPLTDCWKVTPLPQKNQPNVFEVRTKTSTYQYSTDTFQEMSEWLVAFQTAAFNKSQGKALSTSVLTTDEKQEENMLYCSMDEPEVYAVKAVATEAVLRNNLQGDYKLIITTVNFSLSEENSQGRLGKVILTWPYRHIRRYGCSPETFSFEAGRKCSSGEGLFTFATADGSKIFQSIDGHVSALKSTQEGAVPNSPVVKEDRNNSFTLKDSLKFDELVLSHNVSKSNQSFTFDVNPELSLNTKIASKPSPPVKKPPRKSKSGVYDQNIESTSSANQISVQDSPNQYAEICTVENYETVRKSPEKPLYIRKDSGDLSDVSRHSFSENAGNVMKTPRLSDADELSTHIENIRLIETIKKDSATKQHGSNLDYENYNPTFISGPQCSRSAAEHVYGKLSNTKKNKPAESLYGTIVTQSNASTKVDSSPIYCNVPYLKEPPINNDGEIDPDPHHFLKNDAEYAQVLKKNKNIS</sequence>
<feature type="domain" description="IRS-type PTB" evidence="3">
    <location>
        <begin position="146"/>
        <end position="254"/>
    </location>
</feature>
<evidence type="ECO:0000256" key="1">
    <source>
        <dbReference type="SAM" id="MobiDB-lite"/>
    </source>
</evidence>
<dbReference type="SMART" id="SM00233">
    <property type="entry name" value="PH"/>
    <property type="match status" value="1"/>
</dbReference>
<gene>
    <name evidence="4" type="ORF">JTE90_011030</name>
</gene>
<evidence type="ECO:0000259" key="2">
    <source>
        <dbReference type="PROSITE" id="PS50003"/>
    </source>
</evidence>
<dbReference type="GO" id="GO:0007265">
    <property type="term" value="P:Ras protein signal transduction"/>
    <property type="evidence" value="ECO:0007669"/>
    <property type="project" value="TreeGrafter"/>
</dbReference>
<dbReference type="GO" id="GO:0007169">
    <property type="term" value="P:cell surface receptor protein tyrosine kinase signaling pathway"/>
    <property type="evidence" value="ECO:0007669"/>
    <property type="project" value="TreeGrafter"/>
</dbReference>
<evidence type="ECO:0000313" key="5">
    <source>
        <dbReference type="Proteomes" id="UP000827092"/>
    </source>
</evidence>
<dbReference type="PROSITE" id="PS51064">
    <property type="entry name" value="IRS_PTB"/>
    <property type="match status" value="1"/>
</dbReference>
<dbReference type="PANTHER" id="PTHR21258">
    <property type="entry name" value="DOCKING PROTEIN RELATED"/>
    <property type="match status" value="1"/>
</dbReference>
<dbReference type="SMART" id="SM00310">
    <property type="entry name" value="PTBI"/>
    <property type="match status" value="1"/>
</dbReference>
<feature type="compositionally biased region" description="Polar residues" evidence="1">
    <location>
        <begin position="330"/>
        <end position="344"/>
    </location>
</feature>
<feature type="domain" description="PH" evidence="2">
    <location>
        <begin position="5"/>
        <end position="116"/>
    </location>
</feature>
<dbReference type="InterPro" id="IPR002404">
    <property type="entry name" value="IRS_PTB"/>
</dbReference>
<dbReference type="AlphaFoldDB" id="A0AAV6VCQ2"/>
<dbReference type="EMBL" id="JAFNEN010000103">
    <property type="protein sequence ID" value="KAG8194419.1"/>
    <property type="molecule type" value="Genomic_DNA"/>
</dbReference>
<keyword evidence="5" id="KW-1185">Reference proteome</keyword>
<dbReference type="Proteomes" id="UP000827092">
    <property type="component" value="Unassembled WGS sequence"/>
</dbReference>
<proteinExistence type="predicted"/>
<dbReference type="GO" id="GO:0005737">
    <property type="term" value="C:cytoplasm"/>
    <property type="evidence" value="ECO:0007669"/>
    <property type="project" value="TreeGrafter"/>
</dbReference>
<dbReference type="Gene3D" id="2.30.29.30">
    <property type="entry name" value="Pleckstrin-homology domain (PH domain)/Phosphotyrosine-binding domain (PTB)"/>
    <property type="match status" value="2"/>
</dbReference>
<feature type="region of interest" description="Disordered" evidence="1">
    <location>
        <begin position="305"/>
        <end position="344"/>
    </location>
</feature>
<evidence type="ECO:0000313" key="4">
    <source>
        <dbReference type="EMBL" id="KAG8194419.1"/>
    </source>
</evidence>
<dbReference type="GO" id="GO:0043410">
    <property type="term" value="P:positive regulation of MAPK cascade"/>
    <property type="evidence" value="ECO:0007669"/>
    <property type="project" value="TreeGrafter"/>
</dbReference>
<protein>
    <recommendedName>
        <fullName evidence="6">Insulin receptor substrate 1</fullName>
    </recommendedName>
</protein>
<comment type="caution">
    <text evidence="4">The sequence shown here is derived from an EMBL/GenBank/DDBJ whole genome shotgun (WGS) entry which is preliminary data.</text>
</comment>
<evidence type="ECO:0000259" key="3">
    <source>
        <dbReference type="PROSITE" id="PS51064"/>
    </source>
</evidence>
<dbReference type="SMART" id="SM01244">
    <property type="entry name" value="IRS"/>
    <property type="match status" value="1"/>
</dbReference>
<reference evidence="4 5" key="1">
    <citation type="journal article" date="2022" name="Nat. Ecol. Evol.">
        <title>A masculinizing supergene underlies an exaggerated male reproductive morph in a spider.</title>
        <authorList>
            <person name="Hendrickx F."/>
            <person name="De Corte Z."/>
            <person name="Sonet G."/>
            <person name="Van Belleghem S.M."/>
            <person name="Kostlbacher S."/>
            <person name="Vangestel C."/>
        </authorList>
    </citation>
    <scope>NUCLEOTIDE SEQUENCE [LARGE SCALE GENOMIC DNA]</scope>
    <source>
        <strain evidence="4">W744_W776</strain>
    </source>
</reference>
<dbReference type="InterPro" id="IPR011993">
    <property type="entry name" value="PH-like_dom_sf"/>
</dbReference>
<name>A0AAV6VCQ2_9ARAC</name>
<dbReference type="PANTHER" id="PTHR21258:SF62">
    <property type="entry name" value="INSULIN RECEPTOR SUBSTRATE 1"/>
    <property type="match status" value="1"/>
</dbReference>
<accession>A0AAV6VCQ2</accession>